<comment type="caution">
    <text evidence="1">The sequence shown here is derived from an EMBL/GenBank/DDBJ whole genome shotgun (WGS) entry which is preliminary data.</text>
</comment>
<dbReference type="Pfam" id="PF08877">
    <property type="entry name" value="MepB-like"/>
    <property type="match status" value="1"/>
</dbReference>
<evidence type="ECO:0000313" key="2">
    <source>
        <dbReference type="Proteomes" id="UP000288227"/>
    </source>
</evidence>
<name>A0A401U9K3_9BACT</name>
<protein>
    <recommendedName>
        <fullName evidence="3">MepB family protein</fullName>
    </recommendedName>
</protein>
<dbReference type="Gene3D" id="3.40.1350.140">
    <property type="entry name" value="MepB-like"/>
    <property type="match status" value="1"/>
</dbReference>
<evidence type="ECO:0000313" key="1">
    <source>
        <dbReference type="EMBL" id="GCC51593.1"/>
    </source>
</evidence>
<organism evidence="1 2">
    <name type="scientific">Chryseotalea sanaruensis</name>
    <dbReference type="NCBI Taxonomy" id="2482724"/>
    <lineage>
        <taxon>Bacteria</taxon>
        <taxon>Pseudomonadati</taxon>
        <taxon>Bacteroidota</taxon>
        <taxon>Cytophagia</taxon>
        <taxon>Cytophagales</taxon>
        <taxon>Chryseotaleaceae</taxon>
        <taxon>Chryseotalea</taxon>
    </lineage>
</organism>
<dbReference type="Proteomes" id="UP000288227">
    <property type="component" value="Unassembled WGS sequence"/>
</dbReference>
<keyword evidence="2" id="KW-1185">Reference proteome</keyword>
<dbReference type="EMBL" id="BHXQ01000003">
    <property type="protein sequence ID" value="GCC51593.1"/>
    <property type="molecule type" value="Genomic_DNA"/>
</dbReference>
<dbReference type="AlphaFoldDB" id="A0A401U9K3"/>
<evidence type="ECO:0008006" key="3">
    <source>
        <dbReference type="Google" id="ProtNLM"/>
    </source>
</evidence>
<sequence>MNMKNADVGDTIPYELATAIDLCYNKYGLSITEIRRENESKEYDACRFMIKDKHIIFRSAKTTPTKTGQFVAIWKRNSKGITQPFDESDAIDFVIISSRDGKNFGQFIFPKAILLTKDILANSGKSGKRGIRVYPPWSVVTSKQANDTQTWQTKHFVNIEPNNEFDQNRMETLFG</sequence>
<dbReference type="OrthoDB" id="4954833at2"/>
<reference evidence="1 2" key="1">
    <citation type="submission" date="2018-11" db="EMBL/GenBank/DDBJ databases">
        <title>Chryseotalea sanarue gen. nov., sp., nov., a member of the family Cytophagaceae, isolated from a brackish lake in Hamamatsu Japan.</title>
        <authorList>
            <person name="Maejima Y."/>
            <person name="Iino T."/>
            <person name="Muraguchi Y."/>
            <person name="Fukuda K."/>
            <person name="Ohkuma M."/>
            <person name="Moriuchi R."/>
            <person name="Dohra H."/>
            <person name="Kimbara K."/>
            <person name="Shintani M."/>
        </authorList>
    </citation>
    <scope>NUCLEOTIDE SEQUENCE [LARGE SCALE GENOMIC DNA]</scope>
    <source>
        <strain evidence="1 2">Ys</strain>
    </source>
</reference>
<dbReference type="PIRSF" id="PIRSF032285">
    <property type="entry name" value="UCP032285"/>
    <property type="match status" value="1"/>
</dbReference>
<proteinExistence type="predicted"/>
<dbReference type="InterPro" id="IPR038231">
    <property type="entry name" value="MepB-like_sf"/>
</dbReference>
<gene>
    <name evidence="1" type="ORF">SanaruYs_18190</name>
</gene>
<dbReference type="InterPro" id="IPR011235">
    <property type="entry name" value="MepB-like"/>
</dbReference>
<accession>A0A401U9K3</accession>